<reference evidence="2 3" key="1">
    <citation type="submission" date="2024-01" db="EMBL/GenBank/DDBJ databases">
        <title>The genome of the rayed Mediterranean limpet Patella caerulea (Linnaeus, 1758).</title>
        <authorList>
            <person name="Anh-Thu Weber A."/>
            <person name="Halstead-Nussloch G."/>
        </authorList>
    </citation>
    <scope>NUCLEOTIDE SEQUENCE [LARGE SCALE GENOMIC DNA]</scope>
    <source>
        <strain evidence="2">AATW-2023a</strain>
        <tissue evidence="2">Whole specimen</tissue>
    </source>
</reference>
<dbReference type="Pfam" id="PF17035">
    <property type="entry name" value="BET"/>
    <property type="match status" value="1"/>
</dbReference>
<dbReference type="Proteomes" id="UP001347796">
    <property type="component" value="Unassembled WGS sequence"/>
</dbReference>
<feature type="domain" description="NET" evidence="1">
    <location>
        <begin position="59"/>
        <end position="141"/>
    </location>
</feature>
<dbReference type="GO" id="GO:0005634">
    <property type="term" value="C:nucleus"/>
    <property type="evidence" value="ECO:0007669"/>
    <property type="project" value="TreeGrafter"/>
</dbReference>
<dbReference type="GO" id="GO:0006338">
    <property type="term" value="P:chromatin remodeling"/>
    <property type="evidence" value="ECO:0007669"/>
    <property type="project" value="TreeGrafter"/>
</dbReference>
<name>A0AAN8K8X0_PATCE</name>
<dbReference type="PANTHER" id="PTHR22880">
    <property type="entry name" value="FALZ-RELATED BROMODOMAIN-CONTAINING PROTEINS"/>
    <property type="match status" value="1"/>
</dbReference>
<keyword evidence="3" id="KW-1185">Reference proteome</keyword>
<gene>
    <name evidence="2" type="ORF">SNE40_006098</name>
</gene>
<dbReference type="Gene3D" id="1.20.1270.220">
    <property type="match status" value="1"/>
</dbReference>
<dbReference type="FunFam" id="1.20.1270.220:FF:000001">
    <property type="entry name" value="bromodomain-containing protein 2 isoform X1"/>
    <property type="match status" value="1"/>
</dbReference>
<dbReference type="PROSITE" id="PS51525">
    <property type="entry name" value="NET"/>
    <property type="match status" value="1"/>
</dbReference>
<evidence type="ECO:0000313" key="2">
    <source>
        <dbReference type="EMBL" id="KAK6186829.1"/>
    </source>
</evidence>
<evidence type="ECO:0000259" key="1">
    <source>
        <dbReference type="PROSITE" id="PS51525"/>
    </source>
</evidence>
<sequence>MSATAVNILTNPLRPTVRQIQYGGLQWYVVIIAKAKRDVDSSPKISTMVENVPKNGAIPLSDEDNTQPMTDDEKRQLSLDINKLPDDKLERLFHLIQSREPSLQDSDLLEIGIDFGTLKLSTLREVESYVASCLQNNPHVSEGSNTVDVVGGPSRLANSGSSTSSYYKYCTIFIVCLFI</sequence>
<organism evidence="2 3">
    <name type="scientific">Patella caerulea</name>
    <name type="common">Rayed Mediterranean limpet</name>
    <dbReference type="NCBI Taxonomy" id="87958"/>
    <lineage>
        <taxon>Eukaryota</taxon>
        <taxon>Metazoa</taxon>
        <taxon>Spiralia</taxon>
        <taxon>Lophotrochozoa</taxon>
        <taxon>Mollusca</taxon>
        <taxon>Gastropoda</taxon>
        <taxon>Patellogastropoda</taxon>
        <taxon>Patelloidea</taxon>
        <taxon>Patellidae</taxon>
        <taxon>Patella</taxon>
    </lineage>
</organism>
<dbReference type="GO" id="GO:0000785">
    <property type="term" value="C:chromatin"/>
    <property type="evidence" value="ECO:0007669"/>
    <property type="project" value="TreeGrafter"/>
</dbReference>
<protein>
    <recommendedName>
        <fullName evidence="1">NET domain-containing protein</fullName>
    </recommendedName>
</protein>
<dbReference type="InterPro" id="IPR050935">
    <property type="entry name" value="Bromo_chromatin_reader"/>
</dbReference>
<dbReference type="EMBL" id="JAZGQO010000005">
    <property type="protein sequence ID" value="KAK6186829.1"/>
    <property type="molecule type" value="Genomic_DNA"/>
</dbReference>
<dbReference type="InterPro" id="IPR038336">
    <property type="entry name" value="NET_sf"/>
</dbReference>
<evidence type="ECO:0000313" key="3">
    <source>
        <dbReference type="Proteomes" id="UP001347796"/>
    </source>
</evidence>
<comment type="caution">
    <text evidence="2">The sequence shown here is derived from an EMBL/GenBank/DDBJ whole genome shotgun (WGS) entry which is preliminary data.</text>
</comment>
<accession>A0AAN8K8X0</accession>
<dbReference type="InterPro" id="IPR027353">
    <property type="entry name" value="NET_dom"/>
</dbReference>
<dbReference type="GO" id="GO:0006355">
    <property type="term" value="P:regulation of DNA-templated transcription"/>
    <property type="evidence" value="ECO:0007669"/>
    <property type="project" value="TreeGrafter"/>
</dbReference>
<dbReference type="PANTHER" id="PTHR22880:SF225">
    <property type="entry name" value="BROMODOMAIN-CONTAINING PROTEIN BET-1-RELATED"/>
    <property type="match status" value="1"/>
</dbReference>
<proteinExistence type="predicted"/>
<dbReference type="AlphaFoldDB" id="A0AAN8K8X0"/>